<proteinExistence type="predicted"/>
<evidence type="ECO:0000313" key="3">
    <source>
        <dbReference type="EMBL" id="GGU05269.1"/>
    </source>
</evidence>
<organism evidence="2 4">
    <name type="scientific">Sulfodiicoccus acidiphilus</name>
    <dbReference type="NCBI Taxonomy" id="1670455"/>
    <lineage>
        <taxon>Archaea</taxon>
        <taxon>Thermoproteota</taxon>
        <taxon>Thermoprotei</taxon>
        <taxon>Sulfolobales</taxon>
        <taxon>Sulfolobaceae</taxon>
        <taxon>Sulfodiicoccus</taxon>
    </lineage>
</organism>
<dbReference type="GeneID" id="38666978"/>
<dbReference type="InterPro" id="IPR012861">
    <property type="entry name" value="DUF1634"/>
</dbReference>
<sequence>MNLERVVSLTLRTGVILSSALVIGGLVLFYVEGRNTTISSSYFNLSRMAQGLLHLDPLAIIMLGVAVLVATPVIRVLELGINYVAADRDRLYVALSFAVLALMLIGILLLPHVV</sequence>
<evidence type="ECO:0000313" key="4">
    <source>
        <dbReference type="Proteomes" id="UP000276741"/>
    </source>
</evidence>
<protein>
    <submittedName>
        <fullName evidence="2">Membrane protein</fullName>
    </submittedName>
</protein>
<dbReference type="RefSeq" id="WP_126450242.1">
    <property type="nucleotide sequence ID" value="NZ_AP018553.1"/>
</dbReference>
<evidence type="ECO:0000256" key="1">
    <source>
        <dbReference type="SAM" id="Phobius"/>
    </source>
</evidence>
<feature type="transmembrane region" description="Helical" evidence="1">
    <location>
        <begin position="52"/>
        <end position="71"/>
    </location>
</feature>
<gene>
    <name evidence="3" type="ORF">GCM10007116_22200</name>
    <name evidence="2" type="ORF">HS1genome_1468</name>
</gene>
<reference evidence="3" key="4">
    <citation type="submission" date="2020-09" db="EMBL/GenBank/DDBJ databases">
        <authorList>
            <person name="Sun Q."/>
            <person name="Ohkuma M."/>
        </authorList>
    </citation>
    <scope>NUCLEOTIDE SEQUENCE</scope>
    <source>
        <strain evidence="3">JCM 31740</strain>
    </source>
</reference>
<feature type="transmembrane region" description="Helical" evidence="1">
    <location>
        <begin position="6"/>
        <end position="31"/>
    </location>
</feature>
<reference evidence="2" key="3">
    <citation type="journal article" date="2019" name="BMC Res. Notes">
        <title>Complete genome sequence of the Sulfodiicoccus acidiphilus strain HS-1T, the first crenarchaeon that lacks polB3, isolated from an acidic hot spring in Ohwaku-dani, Hakone, Japan.</title>
        <authorList>
            <person name="Sakai H.D."/>
            <person name="Kurosawa N."/>
        </authorList>
    </citation>
    <scope>NUCLEOTIDE SEQUENCE</scope>
    <source>
        <strain evidence="2">HS-1</strain>
    </source>
</reference>
<reference evidence="4" key="2">
    <citation type="submission" date="2018-04" db="EMBL/GenBank/DDBJ databases">
        <title>Complete genome sequence of Sulfodiicoccus acidiphilus strain HS-1.</title>
        <authorList>
            <person name="Sakai H.D."/>
            <person name="Kurosawa N."/>
        </authorList>
    </citation>
    <scope>NUCLEOTIDE SEQUENCE [LARGE SCALE GENOMIC DNA]</scope>
    <source>
        <strain evidence="4">HS-1</strain>
    </source>
</reference>
<dbReference type="KEGG" id="sacd:HS1genome_1468"/>
<keyword evidence="1" id="KW-0472">Membrane</keyword>
<dbReference type="Proteomes" id="UP000276741">
    <property type="component" value="Chromosome"/>
</dbReference>
<dbReference type="Pfam" id="PF07843">
    <property type="entry name" value="DUF1634"/>
    <property type="match status" value="1"/>
</dbReference>
<keyword evidence="1" id="KW-1133">Transmembrane helix</keyword>
<feature type="transmembrane region" description="Helical" evidence="1">
    <location>
        <begin position="91"/>
        <end position="110"/>
    </location>
</feature>
<keyword evidence="1" id="KW-0812">Transmembrane</keyword>
<reference evidence="3" key="1">
    <citation type="journal article" date="2014" name="Int. J. Syst. Evol. Microbiol.">
        <title>Complete genome sequence of Corynebacterium casei LMG S-19264T (=DSM 44701T), isolated from a smear-ripened cheese.</title>
        <authorList>
            <consortium name="US DOE Joint Genome Institute (JGI-PGF)"/>
            <person name="Walter F."/>
            <person name="Albersmeier A."/>
            <person name="Kalinowski J."/>
            <person name="Ruckert C."/>
        </authorList>
    </citation>
    <scope>NUCLEOTIDE SEQUENCE</scope>
    <source>
        <strain evidence="3">JCM 31740</strain>
    </source>
</reference>
<keyword evidence="4" id="KW-1185">Reference proteome</keyword>
<dbReference type="Proteomes" id="UP000616143">
    <property type="component" value="Unassembled WGS sequence"/>
</dbReference>
<dbReference type="AlphaFoldDB" id="A0A348B4H7"/>
<evidence type="ECO:0000313" key="2">
    <source>
        <dbReference type="EMBL" id="BBD73079.1"/>
    </source>
</evidence>
<accession>A0A348B4H7</accession>
<dbReference type="EMBL" id="AP018553">
    <property type="protein sequence ID" value="BBD73079.1"/>
    <property type="molecule type" value="Genomic_DNA"/>
</dbReference>
<dbReference type="EMBL" id="BMQS01000033">
    <property type="protein sequence ID" value="GGU05269.1"/>
    <property type="molecule type" value="Genomic_DNA"/>
</dbReference>
<name>A0A348B4H7_9CREN</name>